<gene>
    <name evidence="15" type="primary">ga10271</name>
    <name evidence="15" type="ORF">PR202_ga10271</name>
</gene>
<keyword evidence="9" id="KW-0464">Manganese</keyword>
<dbReference type="GO" id="GO:0004722">
    <property type="term" value="F:protein serine/threonine phosphatase activity"/>
    <property type="evidence" value="ECO:0007669"/>
    <property type="project" value="UniProtKB-EC"/>
</dbReference>
<dbReference type="SUPFAM" id="SSF81606">
    <property type="entry name" value="PP2C-like"/>
    <property type="match status" value="2"/>
</dbReference>
<comment type="similarity">
    <text evidence="3 12">Belongs to the PP2C family.</text>
</comment>
<dbReference type="AlphaFoldDB" id="A0AAV5C696"/>
<evidence type="ECO:0000256" key="12">
    <source>
        <dbReference type="RuleBase" id="RU003465"/>
    </source>
</evidence>
<comment type="catalytic activity">
    <reaction evidence="11">
        <text>O-phospho-L-threonyl-[protein] + H2O = L-threonyl-[protein] + phosphate</text>
        <dbReference type="Rhea" id="RHEA:47004"/>
        <dbReference type="Rhea" id="RHEA-COMP:11060"/>
        <dbReference type="Rhea" id="RHEA-COMP:11605"/>
        <dbReference type="ChEBI" id="CHEBI:15377"/>
        <dbReference type="ChEBI" id="CHEBI:30013"/>
        <dbReference type="ChEBI" id="CHEBI:43474"/>
        <dbReference type="ChEBI" id="CHEBI:61977"/>
        <dbReference type="EC" id="3.1.3.16"/>
    </reaction>
</comment>
<evidence type="ECO:0000256" key="11">
    <source>
        <dbReference type="ARBA" id="ARBA00048336"/>
    </source>
</evidence>
<accession>A0AAV5C696</accession>
<evidence type="ECO:0000313" key="15">
    <source>
        <dbReference type="EMBL" id="GJM93689.1"/>
    </source>
</evidence>
<evidence type="ECO:0000256" key="3">
    <source>
        <dbReference type="ARBA" id="ARBA00006702"/>
    </source>
</evidence>
<dbReference type="InterPro" id="IPR015655">
    <property type="entry name" value="PP2C"/>
</dbReference>
<evidence type="ECO:0000313" key="16">
    <source>
        <dbReference type="Proteomes" id="UP001054889"/>
    </source>
</evidence>
<dbReference type="InterPro" id="IPR036457">
    <property type="entry name" value="PPM-type-like_dom_sf"/>
</dbReference>
<dbReference type="Pfam" id="PF00481">
    <property type="entry name" value="PP2C"/>
    <property type="match status" value="2"/>
</dbReference>
<dbReference type="EMBL" id="BQKI01000004">
    <property type="protein sequence ID" value="GJM93689.1"/>
    <property type="molecule type" value="Genomic_DNA"/>
</dbReference>
<dbReference type="EC" id="3.1.3.16" evidence="4"/>
<keyword evidence="8 12" id="KW-0904">Protein phosphatase</keyword>
<reference evidence="15" key="1">
    <citation type="journal article" date="2018" name="DNA Res.">
        <title>Multiple hybrid de novo genome assembly of finger millet, an orphan allotetraploid crop.</title>
        <authorList>
            <person name="Hatakeyama M."/>
            <person name="Aluri S."/>
            <person name="Balachadran M.T."/>
            <person name="Sivarajan S.R."/>
            <person name="Patrignani A."/>
            <person name="Gruter S."/>
            <person name="Poveda L."/>
            <person name="Shimizu-Inatsugi R."/>
            <person name="Baeten J."/>
            <person name="Francoijs K.J."/>
            <person name="Nataraja K.N."/>
            <person name="Reddy Y.A.N."/>
            <person name="Phadnis S."/>
            <person name="Ravikumar R.L."/>
            <person name="Schlapbach R."/>
            <person name="Sreeman S.M."/>
            <person name="Shimizu K.K."/>
        </authorList>
    </citation>
    <scope>NUCLEOTIDE SEQUENCE</scope>
</reference>
<comment type="caution">
    <text evidence="15">The sequence shown here is derived from an EMBL/GenBank/DDBJ whole genome shotgun (WGS) entry which is preliminary data.</text>
</comment>
<sequence>MENEKGTSREEARTPRQDNGGVLEAKRVNCASARSARRRRLELRRLGRTASAAAEDDAAKRVRCPVPVVASDSSSSDSSDSAAKVAPEPPPTASKAVTKAPACVSHGAVSVIGRRREMEDAVAIAAPFLPAAASGVEEEVDGGKMDEGDEGFFAVFDGHGGSRVAEACRERMHVVLAEEVERLRRLDNLSGDDLQDGAATARWKEAMAACFARVDGEVAEDDEDEDAAEQHTVGSTAVVAVVGPRRIVVANCGDSRAVLSRGGVAVPLSCDHKQFARTLPRRRPGLFRQQRVKRRVASTWPGPGSHRAASDTSMEFPVGARPRFPAWTGVLGLGYWMSVKGRSLDRDRPDELERVEAAGGRVINWNGYRVLATSSLQPNQKFSGALKRTELFSGALKRTETVCYRVLATSRSIGDYYLKPYVTAEPEVTVMDRTDKDEFLILASDGLWDVVSNEVACKIARNCLSGLAASKYPESVSGSSAADAAALLVELAISRGSNDNISVVVVELRRLKSRKKASRQNGR</sequence>
<comment type="catalytic activity">
    <reaction evidence="10">
        <text>O-phospho-L-seryl-[protein] + H2O = L-seryl-[protein] + phosphate</text>
        <dbReference type="Rhea" id="RHEA:20629"/>
        <dbReference type="Rhea" id="RHEA-COMP:9863"/>
        <dbReference type="Rhea" id="RHEA-COMP:11604"/>
        <dbReference type="ChEBI" id="CHEBI:15377"/>
        <dbReference type="ChEBI" id="CHEBI:29999"/>
        <dbReference type="ChEBI" id="CHEBI:43474"/>
        <dbReference type="ChEBI" id="CHEBI:83421"/>
        <dbReference type="EC" id="3.1.3.16"/>
    </reaction>
</comment>
<dbReference type="PROSITE" id="PS01032">
    <property type="entry name" value="PPM_1"/>
    <property type="match status" value="1"/>
</dbReference>
<dbReference type="InterPro" id="IPR001932">
    <property type="entry name" value="PPM-type_phosphatase-like_dom"/>
</dbReference>
<dbReference type="InterPro" id="IPR000222">
    <property type="entry name" value="PP2C_BS"/>
</dbReference>
<keyword evidence="16" id="KW-1185">Reference proteome</keyword>
<evidence type="ECO:0000256" key="9">
    <source>
        <dbReference type="ARBA" id="ARBA00023211"/>
    </source>
</evidence>
<keyword evidence="7" id="KW-0460">Magnesium</keyword>
<feature type="compositionally biased region" description="Basic and acidic residues" evidence="13">
    <location>
        <begin position="1"/>
        <end position="16"/>
    </location>
</feature>
<keyword evidence="6 12" id="KW-0378">Hydrolase</keyword>
<dbReference type="PROSITE" id="PS51746">
    <property type="entry name" value="PPM_2"/>
    <property type="match status" value="1"/>
</dbReference>
<protein>
    <recommendedName>
        <fullName evidence="4">protein-serine/threonine phosphatase</fullName>
        <ecNumber evidence="4">3.1.3.16</ecNumber>
    </recommendedName>
</protein>
<evidence type="ECO:0000256" key="6">
    <source>
        <dbReference type="ARBA" id="ARBA00022801"/>
    </source>
</evidence>
<evidence type="ECO:0000256" key="1">
    <source>
        <dbReference type="ARBA" id="ARBA00001936"/>
    </source>
</evidence>
<feature type="domain" description="PPM-type phosphatase" evidence="14">
    <location>
        <begin position="105"/>
        <end position="508"/>
    </location>
</feature>
<dbReference type="PANTHER" id="PTHR47992">
    <property type="entry name" value="PROTEIN PHOSPHATASE"/>
    <property type="match status" value="1"/>
</dbReference>
<feature type="region of interest" description="Disordered" evidence="13">
    <location>
        <begin position="1"/>
        <end position="99"/>
    </location>
</feature>
<evidence type="ECO:0000256" key="5">
    <source>
        <dbReference type="ARBA" id="ARBA00022723"/>
    </source>
</evidence>
<dbReference type="Gene3D" id="3.60.40.10">
    <property type="entry name" value="PPM-type phosphatase domain"/>
    <property type="match status" value="1"/>
</dbReference>
<evidence type="ECO:0000256" key="8">
    <source>
        <dbReference type="ARBA" id="ARBA00022912"/>
    </source>
</evidence>
<organism evidence="15 16">
    <name type="scientific">Eleusine coracana subsp. coracana</name>
    <dbReference type="NCBI Taxonomy" id="191504"/>
    <lineage>
        <taxon>Eukaryota</taxon>
        <taxon>Viridiplantae</taxon>
        <taxon>Streptophyta</taxon>
        <taxon>Embryophyta</taxon>
        <taxon>Tracheophyta</taxon>
        <taxon>Spermatophyta</taxon>
        <taxon>Magnoliopsida</taxon>
        <taxon>Liliopsida</taxon>
        <taxon>Poales</taxon>
        <taxon>Poaceae</taxon>
        <taxon>PACMAD clade</taxon>
        <taxon>Chloridoideae</taxon>
        <taxon>Cynodonteae</taxon>
        <taxon>Eleusininae</taxon>
        <taxon>Eleusine</taxon>
    </lineage>
</organism>
<dbReference type="Proteomes" id="UP001054889">
    <property type="component" value="Unassembled WGS sequence"/>
</dbReference>
<evidence type="ECO:0000256" key="10">
    <source>
        <dbReference type="ARBA" id="ARBA00047761"/>
    </source>
</evidence>
<evidence type="ECO:0000256" key="4">
    <source>
        <dbReference type="ARBA" id="ARBA00013081"/>
    </source>
</evidence>
<dbReference type="SMART" id="SM00332">
    <property type="entry name" value="PP2Cc"/>
    <property type="match status" value="1"/>
</dbReference>
<reference evidence="15" key="2">
    <citation type="submission" date="2021-12" db="EMBL/GenBank/DDBJ databases">
        <title>Resequencing data analysis of finger millet.</title>
        <authorList>
            <person name="Hatakeyama M."/>
            <person name="Aluri S."/>
            <person name="Balachadran M.T."/>
            <person name="Sivarajan S.R."/>
            <person name="Poveda L."/>
            <person name="Shimizu-Inatsugi R."/>
            <person name="Schlapbach R."/>
            <person name="Sreeman S.M."/>
            <person name="Shimizu K.K."/>
        </authorList>
    </citation>
    <scope>NUCLEOTIDE SEQUENCE</scope>
</reference>
<comment type="cofactor">
    <cofactor evidence="1">
        <name>Mn(2+)</name>
        <dbReference type="ChEBI" id="CHEBI:29035"/>
    </cofactor>
</comment>
<dbReference type="GO" id="GO:0046872">
    <property type="term" value="F:metal ion binding"/>
    <property type="evidence" value="ECO:0007669"/>
    <property type="project" value="UniProtKB-KW"/>
</dbReference>
<proteinExistence type="inferred from homology"/>
<evidence type="ECO:0000256" key="2">
    <source>
        <dbReference type="ARBA" id="ARBA00001946"/>
    </source>
</evidence>
<evidence type="ECO:0000256" key="7">
    <source>
        <dbReference type="ARBA" id="ARBA00022842"/>
    </source>
</evidence>
<feature type="compositionally biased region" description="Low complexity" evidence="13">
    <location>
        <begin position="70"/>
        <end position="83"/>
    </location>
</feature>
<dbReference type="CDD" id="cd00143">
    <property type="entry name" value="PP2Cc"/>
    <property type="match status" value="1"/>
</dbReference>
<evidence type="ECO:0000256" key="13">
    <source>
        <dbReference type="SAM" id="MobiDB-lite"/>
    </source>
</evidence>
<comment type="cofactor">
    <cofactor evidence="2">
        <name>Mg(2+)</name>
        <dbReference type="ChEBI" id="CHEBI:18420"/>
    </cofactor>
</comment>
<keyword evidence="5" id="KW-0479">Metal-binding</keyword>
<name>A0AAV5C696_ELECO</name>
<evidence type="ECO:0000259" key="14">
    <source>
        <dbReference type="PROSITE" id="PS51746"/>
    </source>
</evidence>